<proteinExistence type="predicted"/>
<protein>
    <submittedName>
        <fullName evidence="1">Uncharacterized protein</fullName>
    </submittedName>
</protein>
<sequence>MVTISYQTRICGTFYNPETQQIQEFKAMKLDFRIEHEFGSSESIKPVELATLFQGVTKQLDELLGTKRSWYEQGYSRKQALQYKIFTEEGISEDVLDRWEMEYKKDYPNWTSGIWDGGSDEDSAGVDCYPSYSSTHRRKNPLNLVVSFSIDLSQTRLNVEKMINFLSFLLRSTNNCTYSCVESGGYSFSEIIPKENGYDEVYKKVFPDRISCGWMLFIPAIILPDLIPDAARIVPVLNGNKQIGTIVVSTEEIFDGNNKEHLGKANDIEIKLLDLGLLPLMTEL</sequence>
<accession>A0A3S5YGH6</accession>
<organism evidence="1">
    <name type="scientific">Salmonella enterica subsp. arizonae serovar 18:z4,z23:- str. CVM N26626</name>
    <dbReference type="NCBI Taxonomy" id="1395119"/>
    <lineage>
        <taxon>Bacteria</taxon>
        <taxon>Pseudomonadati</taxon>
        <taxon>Pseudomonadota</taxon>
        <taxon>Gammaproteobacteria</taxon>
        <taxon>Enterobacterales</taxon>
        <taxon>Enterobacteriaceae</taxon>
        <taxon>Salmonella</taxon>
    </lineage>
</organism>
<dbReference type="AlphaFoldDB" id="A0A3S5YGH6"/>
<evidence type="ECO:0000313" key="1">
    <source>
        <dbReference type="EMBL" id="OLV95420.1"/>
    </source>
</evidence>
<gene>
    <name evidence="1" type="ORF">P298_19745</name>
</gene>
<name>A0A3S5YGH6_SALER</name>
<dbReference type="EMBL" id="AWRC01000038">
    <property type="protein sequence ID" value="OLV95420.1"/>
    <property type="molecule type" value="Genomic_DNA"/>
</dbReference>
<comment type="caution">
    <text evidence="1">The sequence shown here is derived from an EMBL/GenBank/DDBJ whole genome shotgun (WGS) entry which is preliminary data.</text>
</comment>
<reference evidence="1" key="1">
    <citation type="submission" date="2013-09" db="EMBL/GenBank/DDBJ databases">
        <title>Salmonella enterica subsp. IIIa serovar 18:z4:z23:-.</title>
        <authorList>
            <person name="Chen Y."/>
            <person name="Li C."/>
            <person name="Mcdermott P."/>
            <person name="Zhao S."/>
        </authorList>
    </citation>
    <scope>NUCLEOTIDE SEQUENCE [LARGE SCALE GENOMIC DNA]</scope>
    <source>
        <strain evidence="1">N26626</strain>
    </source>
</reference>
<dbReference type="Proteomes" id="UP000868500">
    <property type="component" value="Unassembled WGS sequence"/>
</dbReference>